<organism evidence="2 3">
    <name type="scientific">Acidicapsa dinghuensis</name>
    <dbReference type="NCBI Taxonomy" id="2218256"/>
    <lineage>
        <taxon>Bacteria</taxon>
        <taxon>Pseudomonadati</taxon>
        <taxon>Acidobacteriota</taxon>
        <taxon>Terriglobia</taxon>
        <taxon>Terriglobales</taxon>
        <taxon>Acidobacteriaceae</taxon>
        <taxon>Acidicapsa</taxon>
    </lineage>
</organism>
<dbReference type="Proteomes" id="UP001596091">
    <property type="component" value="Unassembled WGS sequence"/>
</dbReference>
<evidence type="ECO:0000313" key="2">
    <source>
        <dbReference type="EMBL" id="MFC5861764.1"/>
    </source>
</evidence>
<evidence type="ECO:0000259" key="1">
    <source>
        <dbReference type="PROSITE" id="PS50234"/>
    </source>
</evidence>
<evidence type="ECO:0000313" key="3">
    <source>
        <dbReference type="Proteomes" id="UP001596091"/>
    </source>
</evidence>
<accession>A0ABW1ECP0</accession>
<dbReference type="PIRSF" id="PIRSF020634">
    <property type="entry name" value="TerY_vWA"/>
    <property type="match status" value="1"/>
</dbReference>
<dbReference type="InterPro" id="IPR036465">
    <property type="entry name" value="vWFA_dom_sf"/>
</dbReference>
<dbReference type="SMART" id="SM00327">
    <property type="entry name" value="VWA"/>
    <property type="match status" value="1"/>
</dbReference>
<gene>
    <name evidence="2" type="ORF">ACFPT7_05630</name>
</gene>
<reference evidence="3" key="1">
    <citation type="journal article" date="2019" name="Int. J. Syst. Evol. Microbiol.">
        <title>The Global Catalogue of Microorganisms (GCM) 10K type strain sequencing project: providing services to taxonomists for standard genome sequencing and annotation.</title>
        <authorList>
            <consortium name="The Broad Institute Genomics Platform"/>
            <consortium name="The Broad Institute Genome Sequencing Center for Infectious Disease"/>
            <person name="Wu L."/>
            <person name="Ma J."/>
        </authorList>
    </citation>
    <scope>NUCLEOTIDE SEQUENCE [LARGE SCALE GENOMIC DNA]</scope>
    <source>
        <strain evidence="3">JCM 4087</strain>
    </source>
</reference>
<protein>
    <submittedName>
        <fullName evidence="2">VWA domain-containing protein</fullName>
    </submittedName>
</protein>
<feature type="domain" description="VWFA" evidence="1">
    <location>
        <begin position="23"/>
        <end position="201"/>
    </location>
</feature>
<dbReference type="SUPFAM" id="SSF53300">
    <property type="entry name" value="vWA-like"/>
    <property type="match status" value="1"/>
</dbReference>
<dbReference type="PROSITE" id="PS50234">
    <property type="entry name" value="VWFA"/>
    <property type="match status" value="1"/>
</dbReference>
<comment type="caution">
    <text evidence="2">The sequence shown here is derived from an EMBL/GenBank/DDBJ whole genome shotgun (WGS) entry which is preliminary data.</text>
</comment>
<dbReference type="Gene3D" id="3.40.50.410">
    <property type="entry name" value="von Willebrand factor, type A domain"/>
    <property type="match status" value="1"/>
</dbReference>
<dbReference type="InterPro" id="IPR011392">
    <property type="entry name" value="Tellurite-R_TerY"/>
</dbReference>
<dbReference type="Pfam" id="PF00092">
    <property type="entry name" value="VWA"/>
    <property type="match status" value="1"/>
</dbReference>
<sequence>MSFEQVPFGESVEFAENTEPRCPCLLLLDTSGSMQGKAINELNAGIRQLRDELFADEMAQKRVEVAIVGFGPVQTLSEFQTPDIFQPPTLMASGDTPIGAAIEAGLDLLDQRKQTYRNNGVTYYRPWVFLITDGGPTDYWQAAAERVKKGEASNRFSFFAVGVEGARMDILSQITTREPLKLQELRFRDLFKWLSNSLSAVSKSQVGTQVALENPTGPNGWGSVG</sequence>
<keyword evidence="3" id="KW-1185">Reference proteome</keyword>
<dbReference type="InterPro" id="IPR002035">
    <property type="entry name" value="VWF_A"/>
</dbReference>
<name>A0ABW1ECP0_9BACT</name>
<dbReference type="RefSeq" id="WP_263337376.1">
    <property type="nucleotide sequence ID" value="NZ_JAGSYH010000004.1"/>
</dbReference>
<proteinExistence type="predicted"/>
<dbReference type="EMBL" id="JBHSPH010000002">
    <property type="protein sequence ID" value="MFC5861764.1"/>
    <property type="molecule type" value="Genomic_DNA"/>
</dbReference>